<feature type="non-terminal residue" evidence="13">
    <location>
        <position position="347"/>
    </location>
</feature>
<evidence type="ECO:0000256" key="8">
    <source>
        <dbReference type="ARBA" id="ARBA00024687"/>
    </source>
</evidence>
<sequence length="347" mass="38127">MLKSTLPFQQTDPHHVSADGQPPLTAVDGQFVELEQLLLNGNRLDAVKLALKYRWWSHALIIGSCIDKSVWQEVVQAVTQDLSQSASESTTDAPRSAEDPAFMCALKVLYGVFSGSGPAALRSLWHPKPLGLLAEHSDDTHNGHFIPAADFTPSEYSTASSSDGQTDRAAIRQRVLSHWLRIVVMLLANPVPGEAPILTLLGDELRRHHRLAAAHTCYLLSPSTSLFTGYGAPNGRLTLLHSRCPVLWDPVAFRLTEVYEFVQSLKATSKSPVIVAHLQPYKLLYAWWLTEQGRLKEATWYCDAVAALIEDMPKESPFLTAGFIHQLTVLKQRLDGAGATSEASGSQ</sequence>
<dbReference type="GO" id="GO:0070973">
    <property type="term" value="P:protein localization to endoplasmic reticulum exit site"/>
    <property type="evidence" value="ECO:0007669"/>
    <property type="project" value="TreeGrafter"/>
</dbReference>
<dbReference type="PANTHER" id="PTHR13402:SF6">
    <property type="entry name" value="SECRETORY 16, ISOFORM I"/>
    <property type="match status" value="1"/>
</dbReference>
<evidence type="ECO:0000256" key="1">
    <source>
        <dbReference type="ARBA" id="ARBA00004240"/>
    </source>
</evidence>
<evidence type="ECO:0000313" key="14">
    <source>
        <dbReference type="Proteomes" id="UP001151582"/>
    </source>
</evidence>
<feature type="region of interest" description="Disordered" evidence="11">
    <location>
        <begin position="1"/>
        <end position="22"/>
    </location>
</feature>
<dbReference type="InterPro" id="IPR024298">
    <property type="entry name" value="Sec16_Sec23-bd"/>
</dbReference>
<organism evidence="13 14">
    <name type="scientific">Dimargaris verticillata</name>
    <dbReference type="NCBI Taxonomy" id="2761393"/>
    <lineage>
        <taxon>Eukaryota</taxon>
        <taxon>Fungi</taxon>
        <taxon>Fungi incertae sedis</taxon>
        <taxon>Zoopagomycota</taxon>
        <taxon>Kickxellomycotina</taxon>
        <taxon>Dimargaritomycetes</taxon>
        <taxon>Dimargaritales</taxon>
        <taxon>Dimargaritaceae</taxon>
        <taxon>Dimargaris</taxon>
    </lineage>
</organism>
<evidence type="ECO:0000256" key="5">
    <source>
        <dbReference type="ARBA" id="ARBA00022448"/>
    </source>
</evidence>
<comment type="similarity">
    <text evidence="2">Belongs to the SEC16 family.</text>
</comment>
<evidence type="ECO:0000313" key="13">
    <source>
        <dbReference type="EMBL" id="KAJ1968704.1"/>
    </source>
</evidence>
<comment type="caution">
    <text evidence="13">The sequence shown here is derived from an EMBL/GenBank/DDBJ whole genome shotgun (WGS) entry which is preliminary data.</text>
</comment>
<feature type="domain" description="Sec16 Sec23-binding" evidence="12">
    <location>
        <begin position="34"/>
        <end position="342"/>
    </location>
</feature>
<dbReference type="GO" id="GO:0070971">
    <property type="term" value="C:endoplasmic reticulum exit site"/>
    <property type="evidence" value="ECO:0007669"/>
    <property type="project" value="TreeGrafter"/>
</dbReference>
<evidence type="ECO:0000256" key="3">
    <source>
        <dbReference type="ARBA" id="ARBA00020746"/>
    </source>
</evidence>
<comment type="function">
    <text evidence="8">Involved in the initiation of assembly of the COPII coat required for the formation of transport vesicles from the endoplasmic reticulum (ER) and the selection of cargo molecules. Also involved in autophagy.</text>
</comment>
<protein>
    <recommendedName>
        <fullName evidence="4">COPII coat assembly protein SEC16</fullName>
    </recommendedName>
    <alternativeName>
        <fullName evidence="3">COPII coat assembly protein sec16</fullName>
    </alternativeName>
    <alternativeName>
        <fullName evidence="9 10">protein transport protein SEC16</fullName>
    </alternativeName>
</protein>
<evidence type="ECO:0000256" key="6">
    <source>
        <dbReference type="ARBA" id="ARBA00022824"/>
    </source>
</evidence>
<dbReference type="GO" id="GO:0016192">
    <property type="term" value="P:vesicle-mediated transport"/>
    <property type="evidence" value="ECO:0007669"/>
    <property type="project" value="UniProtKB-KW"/>
</dbReference>
<accession>A0A9W8AZW1</accession>
<dbReference type="EMBL" id="JANBQB010002067">
    <property type="protein sequence ID" value="KAJ1968704.1"/>
    <property type="molecule type" value="Genomic_DNA"/>
</dbReference>
<dbReference type="Gene3D" id="1.25.40.1030">
    <property type="match status" value="1"/>
</dbReference>
<comment type="subcellular location">
    <subcellularLocation>
        <location evidence="1">Endoplasmic reticulum</location>
    </subcellularLocation>
</comment>
<dbReference type="OrthoDB" id="8918678at2759"/>
<feature type="compositionally biased region" description="Polar residues" evidence="11">
    <location>
        <begin position="1"/>
        <end position="11"/>
    </location>
</feature>
<dbReference type="CDD" id="cd09233">
    <property type="entry name" value="ACE1-Sec16-like"/>
    <property type="match status" value="1"/>
</dbReference>
<evidence type="ECO:0000256" key="4">
    <source>
        <dbReference type="ARBA" id="ARBA00021659"/>
    </source>
</evidence>
<keyword evidence="14" id="KW-1185">Reference proteome</keyword>
<keyword evidence="5" id="KW-0813">Transport</keyword>
<dbReference type="PANTHER" id="PTHR13402">
    <property type="entry name" value="RGPR-RELATED"/>
    <property type="match status" value="1"/>
</dbReference>
<dbReference type="GO" id="GO:0007030">
    <property type="term" value="P:Golgi organization"/>
    <property type="evidence" value="ECO:0007669"/>
    <property type="project" value="TreeGrafter"/>
</dbReference>
<proteinExistence type="inferred from homology"/>
<name>A0A9W8AZW1_9FUNG</name>
<dbReference type="GO" id="GO:0012507">
    <property type="term" value="C:ER to Golgi transport vesicle membrane"/>
    <property type="evidence" value="ECO:0007669"/>
    <property type="project" value="TreeGrafter"/>
</dbReference>
<evidence type="ECO:0000256" key="7">
    <source>
        <dbReference type="ARBA" id="ARBA00022892"/>
    </source>
</evidence>
<dbReference type="Pfam" id="PF12931">
    <property type="entry name" value="TPR_Sec16"/>
    <property type="match status" value="1"/>
</dbReference>
<reference evidence="13" key="1">
    <citation type="submission" date="2022-07" db="EMBL/GenBank/DDBJ databases">
        <title>Phylogenomic reconstructions and comparative analyses of Kickxellomycotina fungi.</title>
        <authorList>
            <person name="Reynolds N.K."/>
            <person name="Stajich J.E."/>
            <person name="Barry K."/>
            <person name="Grigoriev I.V."/>
            <person name="Crous P."/>
            <person name="Smith M.E."/>
        </authorList>
    </citation>
    <scope>NUCLEOTIDE SEQUENCE</scope>
    <source>
        <strain evidence="13">RSA 567</strain>
    </source>
</reference>
<dbReference type="Proteomes" id="UP001151582">
    <property type="component" value="Unassembled WGS sequence"/>
</dbReference>
<evidence type="ECO:0000256" key="10">
    <source>
        <dbReference type="ARBA" id="ARBA00030878"/>
    </source>
</evidence>
<gene>
    <name evidence="13" type="ORF">H4R34_006240</name>
</gene>
<keyword evidence="6" id="KW-0256">Endoplasmic reticulum</keyword>
<dbReference type="AlphaFoldDB" id="A0A9W8AZW1"/>
<evidence type="ECO:0000256" key="9">
    <source>
        <dbReference type="ARBA" id="ARBA00030650"/>
    </source>
</evidence>
<evidence type="ECO:0000259" key="12">
    <source>
        <dbReference type="Pfam" id="PF12931"/>
    </source>
</evidence>
<evidence type="ECO:0000256" key="11">
    <source>
        <dbReference type="SAM" id="MobiDB-lite"/>
    </source>
</evidence>
<keyword evidence="7" id="KW-0931">ER-Golgi transport</keyword>
<evidence type="ECO:0000256" key="2">
    <source>
        <dbReference type="ARBA" id="ARBA00005927"/>
    </source>
</evidence>